<dbReference type="RefSeq" id="WP_135812602.1">
    <property type="nucleotide sequence ID" value="NZ_RQEV01000005.1"/>
</dbReference>
<comment type="caution">
    <text evidence="1">The sequence shown here is derived from an EMBL/GenBank/DDBJ whole genome shotgun (WGS) entry which is preliminary data.</text>
</comment>
<sequence>MDSDDDDWKELELILSDAKEKIWTVPDKNAKESFRLPNPFYYSDRDGDIVKVLNKIEVVRELTSSFINAGTSTYKPDVGIVKSWLLYLTDKYDFERAVQLFREYLKGEENHLTEILIFSGMKLHKKIDLGNFILLPISSLDDSFIKRLVLEQNGIIEEMPAFANEDETVERPYSAISSKTLLQPKYISEPRSLTTGKFNEFATFLLCLWITTRHSIVPKSYWIDLNENIPGSIHYNSNAKAIVDVGSAKITYFETKTQLILKAKRFYLLIPQLAQEERYVLILAMSRFSQAFRRSENKEKIIDYTIGFEAILRFSDRDYKDVKKKFRERGMKYLGRSEDSKKEIEAILNKLYSMRSDIVHGKFTVIEEIELSGRKITLSDFFVKINCLAKRIVRKVILSKEIPKW</sequence>
<name>A0A4R9GR70_9LEPT</name>
<proteinExistence type="predicted"/>
<keyword evidence="2" id="KW-1185">Reference proteome</keyword>
<reference evidence="1" key="1">
    <citation type="journal article" date="2019" name="PLoS Negl. Trop. Dis.">
        <title>Revisiting the worldwide diversity of Leptospira species in the environment.</title>
        <authorList>
            <person name="Vincent A.T."/>
            <person name="Schiettekatte O."/>
            <person name="Bourhy P."/>
            <person name="Veyrier F.J."/>
            <person name="Picardeau M."/>
        </authorList>
    </citation>
    <scope>NUCLEOTIDE SEQUENCE [LARGE SCALE GENOMIC DNA]</scope>
    <source>
        <strain evidence="1">SCS5</strain>
    </source>
</reference>
<evidence type="ECO:0000313" key="1">
    <source>
        <dbReference type="EMBL" id="TGK20296.1"/>
    </source>
</evidence>
<protein>
    <submittedName>
        <fullName evidence="1">Uncharacterized protein</fullName>
    </submittedName>
</protein>
<dbReference type="OrthoDB" id="345199at2"/>
<dbReference type="AlphaFoldDB" id="A0A4R9GR70"/>
<dbReference type="Proteomes" id="UP000297855">
    <property type="component" value="Unassembled WGS sequence"/>
</dbReference>
<accession>A0A4R9GR70</accession>
<gene>
    <name evidence="1" type="ORF">EHO61_05275</name>
</gene>
<dbReference type="EMBL" id="RQEV01000005">
    <property type="protein sequence ID" value="TGK20296.1"/>
    <property type="molecule type" value="Genomic_DNA"/>
</dbReference>
<organism evidence="1 2">
    <name type="scientific">Leptospira fluminis</name>
    <dbReference type="NCBI Taxonomy" id="2484979"/>
    <lineage>
        <taxon>Bacteria</taxon>
        <taxon>Pseudomonadati</taxon>
        <taxon>Spirochaetota</taxon>
        <taxon>Spirochaetia</taxon>
        <taxon>Leptospirales</taxon>
        <taxon>Leptospiraceae</taxon>
        <taxon>Leptospira</taxon>
    </lineage>
</organism>
<evidence type="ECO:0000313" key="2">
    <source>
        <dbReference type="Proteomes" id="UP000297855"/>
    </source>
</evidence>